<dbReference type="AlphaFoldDB" id="A0A0A9D6S9"/>
<feature type="transmembrane region" description="Helical" evidence="1">
    <location>
        <begin position="59"/>
        <end position="82"/>
    </location>
</feature>
<reference evidence="2" key="1">
    <citation type="submission" date="2014-09" db="EMBL/GenBank/DDBJ databases">
        <authorList>
            <person name="Magalhaes I.L.F."/>
            <person name="Oliveira U."/>
            <person name="Santos F.R."/>
            <person name="Vidigal T.H.D.A."/>
            <person name="Brescovit A.D."/>
            <person name="Santos A.J."/>
        </authorList>
    </citation>
    <scope>NUCLEOTIDE SEQUENCE</scope>
    <source>
        <tissue evidence="2">Shoot tissue taken approximately 20 cm above the soil surface</tissue>
    </source>
</reference>
<evidence type="ECO:0000313" key="2">
    <source>
        <dbReference type="EMBL" id="JAD82398.1"/>
    </source>
</evidence>
<sequence length="83" mass="9472">MISTQVMERQLCSRYPCGILSLNKFINASDQCTLWHSPNNQIFFLAILEYHHGGDAPDSILACYVWILISVELVAFQLPFILL</sequence>
<proteinExistence type="predicted"/>
<reference evidence="2" key="2">
    <citation type="journal article" date="2015" name="Data Brief">
        <title>Shoot transcriptome of the giant reed, Arundo donax.</title>
        <authorList>
            <person name="Barrero R.A."/>
            <person name="Guerrero F.D."/>
            <person name="Moolhuijzen P."/>
            <person name="Goolsby J.A."/>
            <person name="Tidwell J."/>
            <person name="Bellgard S.E."/>
            <person name="Bellgard M.I."/>
        </authorList>
    </citation>
    <scope>NUCLEOTIDE SEQUENCE</scope>
    <source>
        <tissue evidence="2">Shoot tissue taken approximately 20 cm above the soil surface</tissue>
    </source>
</reference>
<name>A0A0A9D6S9_ARUDO</name>
<evidence type="ECO:0000256" key="1">
    <source>
        <dbReference type="SAM" id="Phobius"/>
    </source>
</evidence>
<dbReference type="EMBL" id="GBRH01215497">
    <property type="protein sequence ID" value="JAD82398.1"/>
    <property type="molecule type" value="Transcribed_RNA"/>
</dbReference>
<organism evidence="2">
    <name type="scientific">Arundo donax</name>
    <name type="common">Giant reed</name>
    <name type="synonym">Donax arundinaceus</name>
    <dbReference type="NCBI Taxonomy" id="35708"/>
    <lineage>
        <taxon>Eukaryota</taxon>
        <taxon>Viridiplantae</taxon>
        <taxon>Streptophyta</taxon>
        <taxon>Embryophyta</taxon>
        <taxon>Tracheophyta</taxon>
        <taxon>Spermatophyta</taxon>
        <taxon>Magnoliopsida</taxon>
        <taxon>Liliopsida</taxon>
        <taxon>Poales</taxon>
        <taxon>Poaceae</taxon>
        <taxon>PACMAD clade</taxon>
        <taxon>Arundinoideae</taxon>
        <taxon>Arundineae</taxon>
        <taxon>Arundo</taxon>
    </lineage>
</organism>
<keyword evidence="1" id="KW-0812">Transmembrane</keyword>
<keyword evidence="1" id="KW-1133">Transmembrane helix</keyword>
<protein>
    <submittedName>
        <fullName evidence="2">Thioredoxin M-type</fullName>
    </submittedName>
</protein>
<keyword evidence="1" id="KW-0472">Membrane</keyword>
<accession>A0A0A9D6S9</accession>